<comment type="catalytic activity">
    <reaction evidence="1">
        <text>S-ubiquitinyl-[E2 ubiquitin-conjugating enzyme]-L-cysteine + [acceptor protein]-L-lysine = [E2 ubiquitin-conjugating enzyme]-L-cysteine + N(6)-ubiquitinyl-[acceptor protein]-L-lysine.</text>
        <dbReference type="EC" id="2.3.2.27"/>
    </reaction>
</comment>
<dbReference type="InterPro" id="IPR053238">
    <property type="entry name" value="RING-H2_zinc_finger"/>
</dbReference>
<dbReference type="PANTHER" id="PTHR14155:SF502">
    <property type="entry name" value="TRANSCRIPTION FACTOR C2H2 FAMILY-RELATED"/>
    <property type="match status" value="1"/>
</dbReference>
<accession>A0AAN9RZ77</accession>
<dbReference type="GO" id="GO:0008270">
    <property type="term" value="F:zinc ion binding"/>
    <property type="evidence" value="ECO:0007669"/>
    <property type="project" value="UniProtKB-KW"/>
</dbReference>
<evidence type="ECO:0000256" key="11">
    <source>
        <dbReference type="ARBA" id="ARBA00022989"/>
    </source>
</evidence>
<protein>
    <recommendedName>
        <fullName evidence="4">RING-type E3 ubiquitin transferase</fullName>
        <ecNumber evidence="4">2.3.2.27</ecNumber>
    </recommendedName>
</protein>
<evidence type="ECO:0000256" key="9">
    <source>
        <dbReference type="ARBA" id="ARBA00022786"/>
    </source>
</evidence>
<dbReference type="PANTHER" id="PTHR14155">
    <property type="entry name" value="RING FINGER DOMAIN-CONTAINING"/>
    <property type="match status" value="1"/>
</dbReference>
<name>A0AAN9RZ77_PSOTE</name>
<dbReference type="GO" id="GO:0061630">
    <property type="term" value="F:ubiquitin protein ligase activity"/>
    <property type="evidence" value="ECO:0007669"/>
    <property type="project" value="UniProtKB-EC"/>
</dbReference>
<organism evidence="18 19">
    <name type="scientific">Psophocarpus tetragonolobus</name>
    <name type="common">Winged bean</name>
    <name type="synonym">Dolichos tetragonolobus</name>
    <dbReference type="NCBI Taxonomy" id="3891"/>
    <lineage>
        <taxon>Eukaryota</taxon>
        <taxon>Viridiplantae</taxon>
        <taxon>Streptophyta</taxon>
        <taxon>Embryophyta</taxon>
        <taxon>Tracheophyta</taxon>
        <taxon>Spermatophyta</taxon>
        <taxon>Magnoliopsida</taxon>
        <taxon>eudicotyledons</taxon>
        <taxon>Gunneridae</taxon>
        <taxon>Pentapetalae</taxon>
        <taxon>rosids</taxon>
        <taxon>fabids</taxon>
        <taxon>Fabales</taxon>
        <taxon>Fabaceae</taxon>
        <taxon>Papilionoideae</taxon>
        <taxon>50 kb inversion clade</taxon>
        <taxon>NPAAA clade</taxon>
        <taxon>indigoferoid/millettioid clade</taxon>
        <taxon>Phaseoleae</taxon>
        <taxon>Psophocarpus</taxon>
    </lineage>
</organism>
<keyword evidence="11 15" id="KW-1133">Transmembrane helix</keyword>
<evidence type="ECO:0000256" key="8">
    <source>
        <dbReference type="ARBA" id="ARBA00022771"/>
    </source>
</evidence>
<gene>
    <name evidence="18" type="ORF">VNO78_31060</name>
</gene>
<dbReference type="AlphaFoldDB" id="A0AAN9RZ77"/>
<evidence type="ECO:0000256" key="3">
    <source>
        <dbReference type="ARBA" id="ARBA00004906"/>
    </source>
</evidence>
<dbReference type="Pfam" id="PF13639">
    <property type="entry name" value="zf-RING_2"/>
    <property type="match status" value="1"/>
</dbReference>
<comment type="pathway">
    <text evidence="3">Protein modification; protein ubiquitination.</text>
</comment>
<keyword evidence="7" id="KW-0479">Metal-binding</keyword>
<dbReference type="Gene3D" id="3.30.40.10">
    <property type="entry name" value="Zinc/RING finger domain, C3HC4 (zinc finger)"/>
    <property type="match status" value="1"/>
</dbReference>
<dbReference type="GO" id="GO:0016020">
    <property type="term" value="C:membrane"/>
    <property type="evidence" value="ECO:0007669"/>
    <property type="project" value="UniProtKB-SubCell"/>
</dbReference>
<evidence type="ECO:0000256" key="15">
    <source>
        <dbReference type="SAM" id="Phobius"/>
    </source>
</evidence>
<evidence type="ECO:0000256" key="6">
    <source>
        <dbReference type="ARBA" id="ARBA00022692"/>
    </source>
</evidence>
<dbReference type="InterPro" id="IPR013083">
    <property type="entry name" value="Znf_RING/FYVE/PHD"/>
</dbReference>
<keyword evidence="12 15" id="KW-0472">Membrane</keyword>
<keyword evidence="9" id="KW-0833">Ubl conjugation pathway</keyword>
<keyword evidence="10" id="KW-0862">Zinc</keyword>
<feature type="transmembrane region" description="Helical" evidence="15">
    <location>
        <begin position="51"/>
        <end position="70"/>
    </location>
</feature>
<feature type="signal peptide" evidence="16">
    <location>
        <begin position="1"/>
        <end position="35"/>
    </location>
</feature>
<dbReference type="EC" id="2.3.2.27" evidence="4"/>
<dbReference type="EMBL" id="JAYMYS010000008">
    <property type="protein sequence ID" value="KAK7385344.1"/>
    <property type="molecule type" value="Genomic_DNA"/>
</dbReference>
<dbReference type="Proteomes" id="UP001386955">
    <property type="component" value="Unassembled WGS sequence"/>
</dbReference>
<evidence type="ECO:0000256" key="7">
    <source>
        <dbReference type="ARBA" id="ARBA00022723"/>
    </source>
</evidence>
<keyword evidence="5" id="KW-0808">Transferase</keyword>
<sequence length="361" mass="40937">MKKESPLMRLHSFDQGHGWVALLHLLIYISPAVTGQPLTPPVEPDNSKSVVTIMAIVVIMFFISAFFSLYSRKCSDRQSQPNGIIDTGAAGNQLQTEPNGLNQATIETFPVFLYSDVKSLKIGKGTLACAVCLNEFEDDETLRMIPKCCHVYHLDCVDVWLASHPTCPLCRANLVPEPQDTNMNMNMPPIMSIQIPDEEEREHEHEHEHEHEYEHEYGSAVNEEHKRDSDLESPKVDLLRGVHTLHHSRPSRSRSTGFLSWSNSMGQLGENNYERFTLRLPEQVRTQMVNSTLKRANSCVCFTRMSSGTWGYRTRSLGSGRGRGSVQYERFNGEEQWGFTLTSPSLIRNGWNRSTRKSPVN</sequence>
<comment type="similarity">
    <text evidence="13">Belongs to the RING-type zinc finger family. ATL subfamily.</text>
</comment>
<proteinExistence type="inferred from homology"/>
<keyword evidence="19" id="KW-1185">Reference proteome</keyword>
<dbReference type="CDD" id="cd16461">
    <property type="entry name" value="RING-H2_EL5-like"/>
    <property type="match status" value="1"/>
</dbReference>
<evidence type="ECO:0000256" key="12">
    <source>
        <dbReference type="ARBA" id="ARBA00023136"/>
    </source>
</evidence>
<keyword evidence="16" id="KW-0732">Signal</keyword>
<feature type="chain" id="PRO_5042812193" description="RING-type E3 ubiquitin transferase" evidence="16">
    <location>
        <begin position="36"/>
        <end position="361"/>
    </location>
</feature>
<evidence type="ECO:0000256" key="16">
    <source>
        <dbReference type="SAM" id="SignalP"/>
    </source>
</evidence>
<feature type="domain" description="RING-type" evidence="17">
    <location>
        <begin position="129"/>
        <end position="171"/>
    </location>
</feature>
<evidence type="ECO:0000256" key="1">
    <source>
        <dbReference type="ARBA" id="ARBA00000900"/>
    </source>
</evidence>
<dbReference type="SMART" id="SM00184">
    <property type="entry name" value="RING"/>
    <property type="match status" value="1"/>
</dbReference>
<comment type="subcellular location">
    <subcellularLocation>
        <location evidence="2">Membrane</location>
        <topology evidence="2">Single-pass membrane protein</topology>
    </subcellularLocation>
</comment>
<keyword evidence="8 14" id="KW-0863">Zinc-finger</keyword>
<keyword evidence="6 15" id="KW-0812">Transmembrane</keyword>
<dbReference type="InterPro" id="IPR001841">
    <property type="entry name" value="Znf_RING"/>
</dbReference>
<evidence type="ECO:0000256" key="4">
    <source>
        <dbReference type="ARBA" id="ARBA00012483"/>
    </source>
</evidence>
<evidence type="ECO:0000256" key="13">
    <source>
        <dbReference type="ARBA" id="ARBA00024209"/>
    </source>
</evidence>
<evidence type="ECO:0000259" key="17">
    <source>
        <dbReference type="PROSITE" id="PS50089"/>
    </source>
</evidence>
<evidence type="ECO:0000256" key="14">
    <source>
        <dbReference type="PROSITE-ProRule" id="PRU00175"/>
    </source>
</evidence>
<evidence type="ECO:0000313" key="18">
    <source>
        <dbReference type="EMBL" id="KAK7385344.1"/>
    </source>
</evidence>
<evidence type="ECO:0000256" key="10">
    <source>
        <dbReference type="ARBA" id="ARBA00022833"/>
    </source>
</evidence>
<dbReference type="FunFam" id="3.30.40.10:FF:000187">
    <property type="entry name" value="E3 ubiquitin-protein ligase ATL6"/>
    <property type="match status" value="1"/>
</dbReference>
<dbReference type="PROSITE" id="PS50089">
    <property type="entry name" value="ZF_RING_2"/>
    <property type="match status" value="1"/>
</dbReference>
<evidence type="ECO:0000256" key="2">
    <source>
        <dbReference type="ARBA" id="ARBA00004167"/>
    </source>
</evidence>
<evidence type="ECO:0000256" key="5">
    <source>
        <dbReference type="ARBA" id="ARBA00022679"/>
    </source>
</evidence>
<dbReference type="SUPFAM" id="SSF57850">
    <property type="entry name" value="RING/U-box"/>
    <property type="match status" value="1"/>
</dbReference>
<reference evidence="18 19" key="1">
    <citation type="submission" date="2024-01" db="EMBL/GenBank/DDBJ databases">
        <title>The genomes of 5 underutilized Papilionoideae crops provide insights into root nodulation and disease resistanc.</title>
        <authorList>
            <person name="Jiang F."/>
        </authorList>
    </citation>
    <scope>NUCLEOTIDE SEQUENCE [LARGE SCALE GENOMIC DNA]</scope>
    <source>
        <strain evidence="18">DUOXIRENSHENG_FW03</strain>
        <tissue evidence="18">Leaves</tissue>
    </source>
</reference>
<comment type="caution">
    <text evidence="18">The sequence shown here is derived from an EMBL/GenBank/DDBJ whole genome shotgun (WGS) entry which is preliminary data.</text>
</comment>
<evidence type="ECO:0000313" key="19">
    <source>
        <dbReference type="Proteomes" id="UP001386955"/>
    </source>
</evidence>